<accession>A0A8K0GVJ6</accession>
<dbReference type="Proteomes" id="UP000796880">
    <property type="component" value="Unassembled WGS sequence"/>
</dbReference>
<dbReference type="AlphaFoldDB" id="A0A8K0GVJ6"/>
<feature type="region of interest" description="Disordered" evidence="1">
    <location>
        <begin position="128"/>
        <end position="151"/>
    </location>
</feature>
<evidence type="ECO:0000313" key="2">
    <source>
        <dbReference type="EMBL" id="KAF3438928.1"/>
    </source>
</evidence>
<feature type="region of interest" description="Disordered" evidence="1">
    <location>
        <begin position="1"/>
        <end position="41"/>
    </location>
</feature>
<feature type="compositionally biased region" description="Polar residues" evidence="1">
    <location>
        <begin position="142"/>
        <end position="151"/>
    </location>
</feature>
<comment type="caution">
    <text evidence="2">The sequence shown here is derived from an EMBL/GenBank/DDBJ whole genome shotgun (WGS) entry which is preliminary data.</text>
</comment>
<keyword evidence="3" id="KW-1185">Reference proteome</keyword>
<evidence type="ECO:0000313" key="3">
    <source>
        <dbReference type="Proteomes" id="UP000796880"/>
    </source>
</evidence>
<sequence>MGKMKVDAPTAEQLAEKERKRKEKKAARKARGACPSRTSAMKPNRELSRYNINIQFHPVTFIRHNLSLAILSPNESVYLYEDVVKVELQEKCGRTQLSRQTKSQADILEFKQAQSMPMLAEEVEKNGPFTVSFPKGERTESSTDFTVTGKR</sequence>
<reference evidence="2" key="1">
    <citation type="submission" date="2020-03" db="EMBL/GenBank/DDBJ databases">
        <title>A high-quality chromosome-level genome assembly of a woody plant with both climbing and erect habits, Rhamnella rubrinervis.</title>
        <authorList>
            <person name="Lu Z."/>
            <person name="Yang Y."/>
            <person name="Zhu X."/>
            <person name="Sun Y."/>
        </authorList>
    </citation>
    <scope>NUCLEOTIDE SEQUENCE</scope>
    <source>
        <strain evidence="2">BYM</strain>
        <tissue evidence="2">Leaf</tissue>
    </source>
</reference>
<protein>
    <submittedName>
        <fullName evidence="2">Uncharacterized protein</fullName>
    </submittedName>
</protein>
<gene>
    <name evidence="2" type="ORF">FNV43_RR17203</name>
</gene>
<evidence type="ECO:0000256" key="1">
    <source>
        <dbReference type="SAM" id="MobiDB-lite"/>
    </source>
</evidence>
<proteinExistence type="predicted"/>
<dbReference type="EMBL" id="VOIH02000008">
    <property type="protein sequence ID" value="KAF3438928.1"/>
    <property type="molecule type" value="Genomic_DNA"/>
</dbReference>
<feature type="compositionally biased region" description="Basic residues" evidence="1">
    <location>
        <begin position="19"/>
        <end position="31"/>
    </location>
</feature>
<organism evidence="2 3">
    <name type="scientific">Rhamnella rubrinervis</name>
    <dbReference type="NCBI Taxonomy" id="2594499"/>
    <lineage>
        <taxon>Eukaryota</taxon>
        <taxon>Viridiplantae</taxon>
        <taxon>Streptophyta</taxon>
        <taxon>Embryophyta</taxon>
        <taxon>Tracheophyta</taxon>
        <taxon>Spermatophyta</taxon>
        <taxon>Magnoliopsida</taxon>
        <taxon>eudicotyledons</taxon>
        <taxon>Gunneridae</taxon>
        <taxon>Pentapetalae</taxon>
        <taxon>rosids</taxon>
        <taxon>fabids</taxon>
        <taxon>Rosales</taxon>
        <taxon>Rhamnaceae</taxon>
        <taxon>rhamnoid group</taxon>
        <taxon>Rhamneae</taxon>
        <taxon>Rhamnella</taxon>
    </lineage>
</organism>
<name>A0A8K0GVJ6_9ROSA</name>